<dbReference type="Gene3D" id="1.10.287.3020">
    <property type="match status" value="1"/>
</dbReference>
<dbReference type="InterPro" id="IPR021490">
    <property type="entry name" value="DUF3144"/>
</dbReference>
<evidence type="ECO:0000313" key="2">
    <source>
        <dbReference type="Proteomes" id="UP000009080"/>
    </source>
</evidence>
<accession>C5BT19</accession>
<dbReference type="AlphaFoldDB" id="C5BT19"/>
<dbReference type="eggNOG" id="ENOG5030ST2">
    <property type="taxonomic scope" value="Bacteria"/>
</dbReference>
<sequence length="102" mass="11767">MSELSPEETQFWDAVDAFIDTANREADNTDPGIISSAILYAAARFSAFYVASFAESRKDFIEDSEETIRHYSEEFLKLMQENIADYGENFKVYMREDEEPQA</sequence>
<evidence type="ECO:0008006" key="3">
    <source>
        <dbReference type="Google" id="ProtNLM"/>
    </source>
</evidence>
<dbReference type="Pfam" id="PF11342">
    <property type="entry name" value="DUF3144"/>
    <property type="match status" value="1"/>
</dbReference>
<dbReference type="RefSeq" id="WP_015817761.1">
    <property type="nucleotide sequence ID" value="NC_012997.1"/>
</dbReference>
<proteinExistence type="predicted"/>
<protein>
    <recommendedName>
        <fullName evidence="3">DUF3144 domain-containing protein</fullName>
    </recommendedName>
</protein>
<dbReference type="STRING" id="377629.TERTU_3870"/>
<evidence type="ECO:0000313" key="1">
    <source>
        <dbReference type="EMBL" id="ACR11649.1"/>
    </source>
</evidence>
<reference evidence="1 2" key="1">
    <citation type="journal article" date="2009" name="PLoS ONE">
        <title>The complete genome of Teredinibacter turnerae T7901: an intracellular endosymbiont of marine wood-boring bivalves (shipworms).</title>
        <authorList>
            <person name="Yang J.C."/>
            <person name="Madupu R."/>
            <person name="Durkin A.S."/>
            <person name="Ekborg N.A."/>
            <person name="Pedamallu C.S."/>
            <person name="Hostetler J.B."/>
            <person name="Radune D."/>
            <person name="Toms B.S."/>
            <person name="Henrissat B."/>
            <person name="Coutinho P.M."/>
            <person name="Schwarz S."/>
            <person name="Field L."/>
            <person name="Trindade-Silva A.E."/>
            <person name="Soares C.A.G."/>
            <person name="Elshahawi S."/>
            <person name="Hanora A."/>
            <person name="Schmidt E.W."/>
            <person name="Haygood M.G."/>
            <person name="Posfai J."/>
            <person name="Benner J."/>
            <person name="Madinger C."/>
            <person name="Nove J."/>
            <person name="Anton B."/>
            <person name="Chaudhary K."/>
            <person name="Foster J."/>
            <person name="Holman A."/>
            <person name="Kumar S."/>
            <person name="Lessard P.A."/>
            <person name="Luyten Y.A."/>
            <person name="Slatko B."/>
            <person name="Wood N."/>
            <person name="Wu B."/>
            <person name="Teplitski M."/>
            <person name="Mougous J.D."/>
            <person name="Ward N."/>
            <person name="Eisen J.A."/>
            <person name="Badger J.H."/>
            <person name="Distel D.L."/>
        </authorList>
    </citation>
    <scope>NUCLEOTIDE SEQUENCE [LARGE SCALE GENOMIC DNA]</scope>
    <source>
        <strain evidence="2">ATCC 39867 / T7901</strain>
    </source>
</reference>
<dbReference type="Proteomes" id="UP000009080">
    <property type="component" value="Chromosome"/>
</dbReference>
<dbReference type="EMBL" id="CP001614">
    <property type="protein sequence ID" value="ACR11649.1"/>
    <property type="molecule type" value="Genomic_DNA"/>
</dbReference>
<dbReference type="KEGG" id="ttu:TERTU_3870"/>
<dbReference type="OrthoDB" id="5344355at2"/>
<organism evidence="1 2">
    <name type="scientific">Teredinibacter turnerae (strain ATCC 39867 / T7901)</name>
    <dbReference type="NCBI Taxonomy" id="377629"/>
    <lineage>
        <taxon>Bacteria</taxon>
        <taxon>Pseudomonadati</taxon>
        <taxon>Pseudomonadota</taxon>
        <taxon>Gammaproteobacteria</taxon>
        <taxon>Cellvibrionales</taxon>
        <taxon>Cellvibrionaceae</taxon>
        <taxon>Teredinibacter</taxon>
    </lineage>
</organism>
<gene>
    <name evidence="1" type="ordered locus">TERTU_3870</name>
</gene>
<dbReference type="HOGENOM" id="CLU_147336_2_0_6"/>
<name>C5BT19_TERTT</name>
<keyword evidence="2" id="KW-1185">Reference proteome</keyword>